<comment type="caution">
    <text evidence="1">The sequence shown here is derived from an EMBL/GenBank/DDBJ whole genome shotgun (WGS) entry which is preliminary data.</text>
</comment>
<dbReference type="Proteomes" id="UP000266188">
    <property type="component" value="Unassembled WGS sequence"/>
</dbReference>
<proteinExistence type="predicted"/>
<reference evidence="2" key="1">
    <citation type="submission" date="2017-02" db="EMBL/GenBank/DDBJ databases">
        <authorList>
            <person name="Tafer H."/>
            <person name="Lopandic K."/>
        </authorList>
    </citation>
    <scope>NUCLEOTIDE SEQUENCE [LARGE SCALE GENOMIC DNA]</scope>
    <source>
        <strain evidence="2">CBS 366.77</strain>
    </source>
</reference>
<accession>A0A3A2ZJX9</accession>
<gene>
    <name evidence="1" type="ORF">PHISCL_04157</name>
</gene>
<keyword evidence="2" id="KW-1185">Reference proteome</keyword>
<protein>
    <submittedName>
        <fullName evidence="1">Uncharacterized protein</fullName>
    </submittedName>
</protein>
<dbReference type="AlphaFoldDB" id="A0A3A2ZJX9"/>
<evidence type="ECO:0000313" key="2">
    <source>
        <dbReference type="Proteomes" id="UP000266188"/>
    </source>
</evidence>
<name>A0A3A2ZJX9_9EURO</name>
<organism evidence="1 2">
    <name type="scientific">Aspergillus sclerotialis</name>
    <dbReference type="NCBI Taxonomy" id="2070753"/>
    <lineage>
        <taxon>Eukaryota</taxon>
        <taxon>Fungi</taxon>
        <taxon>Dikarya</taxon>
        <taxon>Ascomycota</taxon>
        <taxon>Pezizomycotina</taxon>
        <taxon>Eurotiomycetes</taxon>
        <taxon>Eurotiomycetidae</taxon>
        <taxon>Eurotiales</taxon>
        <taxon>Aspergillaceae</taxon>
        <taxon>Aspergillus</taxon>
        <taxon>Aspergillus subgen. Polypaecilum</taxon>
    </lineage>
</organism>
<evidence type="ECO:0000313" key="1">
    <source>
        <dbReference type="EMBL" id="RJE23488.1"/>
    </source>
</evidence>
<dbReference type="EMBL" id="MVGC01000118">
    <property type="protein sequence ID" value="RJE23488.1"/>
    <property type="molecule type" value="Genomic_DNA"/>
</dbReference>
<sequence>MGFDFPGLGESSLTFVKIFASIGRHKNYAVLGQTAADRRQLDTVAGQVDAIRLSLGSVEDRSILSLARFDKNDVNGGFF</sequence>